<dbReference type="AlphaFoldDB" id="A0A1H3B674"/>
<reference evidence="3" key="1">
    <citation type="submission" date="2016-10" db="EMBL/GenBank/DDBJ databases">
        <authorList>
            <person name="Varghese N."/>
            <person name="Submissions S."/>
        </authorList>
    </citation>
    <scope>NUCLEOTIDE SEQUENCE [LARGE SCALE GENOMIC DNA]</scope>
    <source>
        <strain evidence="3">CGMCC 4.3530</strain>
    </source>
</reference>
<organism evidence="2 3">
    <name type="scientific">Saccharopolyspora shandongensis</name>
    <dbReference type="NCBI Taxonomy" id="418495"/>
    <lineage>
        <taxon>Bacteria</taxon>
        <taxon>Bacillati</taxon>
        <taxon>Actinomycetota</taxon>
        <taxon>Actinomycetes</taxon>
        <taxon>Pseudonocardiales</taxon>
        <taxon>Pseudonocardiaceae</taxon>
        <taxon>Saccharopolyspora</taxon>
    </lineage>
</organism>
<keyword evidence="1" id="KW-0472">Membrane</keyword>
<accession>A0A1H3B674</accession>
<sequence>MPGRWRAAGAVLSQRIGGVVTVAMGLVFLDMAPALQRDVRLHKVLCEPVDGYEKSI</sequence>
<keyword evidence="1" id="KW-1133">Transmembrane helix</keyword>
<keyword evidence="3" id="KW-1185">Reference proteome</keyword>
<dbReference type="EMBL" id="FNOK01000010">
    <property type="protein sequence ID" value="SDX37158.1"/>
    <property type="molecule type" value="Genomic_DNA"/>
</dbReference>
<protein>
    <submittedName>
        <fullName evidence="2">Uncharacterized protein</fullName>
    </submittedName>
</protein>
<keyword evidence="1" id="KW-0812">Transmembrane</keyword>
<proteinExistence type="predicted"/>
<dbReference type="STRING" id="418495.SAMN05216215_101073"/>
<evidence type="ECO:0000313" key="3">
    <source>
        <dbReference type="Proteomes" id="UP000199529"/>
    </source>
</evidence>
<evidence type="ECO:0000313" key="2">
    <source>
        <dbReference type="EMBL" id="SDX37158.1"/>
    </source>
</evidence>
<name>A0A1H3B674_9PSEU</name>
<feature type="transmembrane region" description="Helical" evidence="1">
    <location>
        <begin position="12"/>
        <end position="32"/>
    </location>
</feature>
<dbReference type="Proteomes" id="UP000199529">
    <property type="component" value="Unassembled WGS sequence"/>
</dbReference>
<evidence type="ECO:0000256" key="1">
    <source>
        <dbReference type="SAM" id="Phobius"/>
    </source>
</evidence>
<gene>
    <name evidence="2" type="ORF">SAMN05216215_101073</name>
</gene>